<evidence type="ECO:0008006" key="4">
    <source>
        <dbReference type="Google" id="ProtNLM"/>
    </source>
</evidence>
<dbReference type="eggNOG" id="ENOG5032SHV">
    <property type="taxonomic scope" value="Bacteria"/>
</dbReference>
<dbReference type="STRING" id="469383.Cwoe_4774"/>
<gene>
    <name evidence="2" type="ordered locus">Cwoe_4774</name>
</gene>
<name>D3FAZ5_CONWI</name>
<feature type="transmembrane region" description="Helical" evidence="1">
    <location>
        <begin position="64"/>
        <end position="87"/>
    </location>
</feature>
<keyword evidence="1" id="KW-0472">Membrane</keyword>
<protein>
    <recommendedName>
        <fullName evidence="4">Integral membrane protein</fullName>
    </recommendedName>
</protein>
<evidence type="ECO:0000313" key="3">
    <source>
        <dbReference type="Proteomes" id="UP000008229"/>
    </source>
</evidence>
<reference evidence="2 3" key="1">
    <citation type="journal article" date="2010" name="Stand. Genomic Sci.">
        <title>Complete genome sequence of Conexibacter woesei type strain (ID131577).</title>
        <authorList>
            <person name="Pukall R."/>
            <person name="Lapidus A."/>
            <person name="Glavina Del Rio T."/>
            <person name="Copeland A."/>
            <person name="Tice H."/>
            <person name="Cheng J.-F."/>
            <person name="Lucas S."/>
            <person name="Chen F."/>
            <person name="Nolan M."/>
            <person name="Bruce D."/>
            <person name="Goodwin L."/>
            <person name="Pitluck S."/>
            <person name="Mavromatis K."/>
            <person name="Ivanova N."/>
            <person name="Ovchinnikova G."/>
            <person name="Pati A."/>
            <person name="Chen A."/>
            <person name="Palaniappan K."/>
            <person name="Land M."/>
            <person name="Hauser L."/>
            <person name="Chang Y.-J."/>
            <person name="Jeffries C.D."/>
            <person name="Chain P."/>
            <person name="Meincke L."/>
            <person name="Sims D."/>
            <person name="Brettin T."/>
            <person name="Detter J.C."/>
            <person name="Rohde M."/>
            <person name="Goeker M."/>
            <person name="Bristow J."/>
            <person name="Eisen J.A."/>
            <person name="Markowitz V."/>
            <person name="Kyrpides N.C."/>
            <person name="Klenk H.-P."/>
            <person name="Hugenholtz P."/>
        </authorList>
    </citation>
    <scope>NUCLEOTIDE SEQUENCE [LARGE SCALE GENOMIC DNA]</scope>
    <source>
        <strain evidence="3">DSM 14684 / CIP 108061 / JCM 11494 / NBRC 100937 / ID131577</strain>
    </source>
</reference>
<keyword evidence="1" id="KW-1133">Transmembrane helix</keyword>
<organism evidence="2 3">
    <name type="scientific">Conexibacter woesei (strain DSM 14684 / CCUG 47730 / CIP 108061 / JCM 11494 / NBRC 100937 / ID131577)</name>
    <dbReference type="NCBI Taxonomy" id="469383"/>
    <lineage>
        <taxon>Bacteria</taxon>
        <taxon>Bacillati</taxon>
        <taxon>Actinomycetota</taxon>
        <taxon>Thermoleophilia</taxon>
        <taxon>Solirubrobacterales</taxon>
        <taxon>Conexibacteraceae</taxon>
        <taxon>Conexibacter</taxon>
    </lineage>
</organism>
<evidence type="ECO:0000256" key="1">
    <source>
        <dbReference type="SAM" id="Phobius"/>
    </source>
</evidence>
<reference evidence="3" key="2">
    <citation type="submission" date="2010-01" db="EMBL/GenBank/DDBJ databases">
        <title>The complete genome of Conexibacter woesei DSM 14684.</title>
        <authorList>
            <consortium name="US DOE Joint Genome Institute (JGI-PGF)"/>
            <person name="Lucas S."/>
            <person name="Copeland A."/>
            <person name="Lapidus A."/>
            <person name="Glavina del Rio T."/>
            <person name="Dalin E."/>
            <person name="Tice H."/>
            <person name="Bruce D."/>
            <person name="Goodwin L."/>
            <person name="Pitluck S."/>
            <person name="Kyrpides N."/>
            <person name="Mavromatis K."/>
            <person name="Ivanova N."/>
            <person name="Mikhailova N."/>
            <person name="Chertkov O."/>
            <person name="Brettin T."/>
            <person name="Detter J.C."/>
            <person name="Han C."/>
            <person name="Larimer F."/>
            <person name="Land M."/>
            <person name="Hauser L."/>
            <person name="Markowitz V."/>
            <person name="Cheng J.-F."/>
            <person name="Hugenholtz P."/>
            <person name="Woyke T."/>
            <person name="Wu D."/>
            <person name="Pukall R."/>
            <person name="Steenblock K."/>
            <person name="Schneider S."/>
            <person name="Klenk H.-P."/>
            <person name="Eisen J.A."/>
        </authorList>
    </citation>
    <scope>NUCLEOTIDE SEQUENCE [LARGE SCALE GENOMIC DNA]</scope>
    <source>
        <strain evidence="3">DSM 14684 / CIP 108061 / JCM 11494 / NBRC 100937 / ID131577</strain>
    </source>
</reference>
<feature type="transmembrane region" description="Helical" evidence="1">
    <location>
        <begin position="93"/>
        <end position="114"/>
    </location>
</feature>
<keyword evidence="3" id="KW-1185">Reference proteome</keyword>
<dbReference type="RefSeq" id="WP_012936238.1">
    <property type="nucleotide sequence ID" value="NC_013739.1"/>
</dbReference>
<dbReference type="HOGENOM" id="CLU_106273_0_1_11"/>
<sequence length="151" mass="15782">MSGIPTNGAGRHDGQQQEELAQLPMAQLLRRLSDQTSLLVREEVALAKAELAEKGKRASRGAGMFGGAGVFALYGVGALTAAAILALSLAVASWLAALIVGVLFLAIAGVAAIAGKKQVQQATPPMPEQTVETVKEDVQWAKTRARTARQH</sequence>
<dbReference type="KEGG" id="cwo:Cwoe_4774"/>
<dbReference type="InterPro" id="IPR009937">
    <property type="entry name" value="Phage_holin_3_6"/>
</dbReference>
<dbReference type="Proteomes" id="UP000008229">
    <property type="component" value="Chromosome"/>
</dbReference>
<dbReference type="Pfam" id="PF07332">
    <property type="entry name" value="Phage_holin_3_6"/>
    <property type="match status" value="1"/>
</dbReference>
<evidence type="ECO:0000313" key="2">
    <source>
        <dbReference type="EMBL" id="ADB53187.1"/>
    </source>
</evidence>
<dbReference type="EMBL" id="CP001854">
    <property type="protein sequence ID" value="ADB53187.1"/>
    <property type="molecule type" value="Genomic_DNA"/>
</dbReference>
<dbReference type="AlphaFoldDB" id="D3FAZ5"/>
<proteinExistence type="predicted"/>
<accession>D3FAZ5</accession>
<keyword evidence="1" id="KW-0812">Transmembrane</keyword>